<evidence type="ECO:0000256" key="2">
    <source>
        <dbReference type="ARBA" id="ARBA00022448"/>
    </source>
</evidence>
<dbReference type="PIRSF" id="PIRSF005992">
    <property type="entry name" value="Clathrin_mu"/>
    <property type="match status" value="1"/>
</dbReference>
<dbReference type="Gene3D" id="3.30.450.60">
    <property type="match status" value="1"/>
</dbReference>
<comment type="subcellular location">
    <subcellularLocation>
        <location evidence="1">Endomembrane system</location>
    </subcellularLocation>
</comment>
<dbReference type="GO" id="GO:0012505">
    <property type="term" value="C:endomembrane system"/>
    <property type="evidence" value="ECO:0007669"/>
    <property type="project" value="UniProtKB-SubCell"/>
</dbReference>
<name>G0UL33_TRYCI</name>
<dbReference type="CDD" id="cd14837">
    <property type="entry name" value="AP3_Mu_N"/>
    <property type="match status" value="1"/>
</dbReference>
<dbReference type="Gene3D" id="2.60.40.1170">
    <property type="entry name" value="Mu homology domain, subdomain B"/>
    <property type="match status" value="2"/>
</dbReference>
<dbReference type="SUPFAM" id="SSF49447">
    <property type="entry name" value="Second domain of Mu2 adaptin subunit (ap50) of ap2 adaptor"/>
    <property type="match status" value="1"/>
</dbReference>
<dbReference type="VEuPathDB" id="TriTrypDB:TcIL3000_4_1760"/>
<proteinExistence type="inferred from homology"/>
<feature type="domain" description="MHD" evidence="6">
    <location>
        <begin position="175"/>
        <end position="424"/>
    </location>
</feature>
<dbReference type="GO" id="GO:0030131">
    <property type="term" value="C:clathrin adaptor complex"/>
    <property type="evidence" value="ECO:0007669"/>
    <property type="project" value="UniProtKB-UniRule"/>
</dbReference>
<dbReference type="InterPro" id="IPR036168">
    <property type="entry name" value="AP2_Mu_C_sf"/>
</dbReference>
<dbReference type="AlphaFoldDB" id="G0UL33"/>
<dbReference type="InterPro" id="IPR018240">
    <property type="entry name" value="Clathrin_mu_CS"/>
</dbReference>
<keyword evidence="3 5" id="KW-0653">Protein transport</keyword>
<evidence type="ECO:0000256" key="3">
    <source>
        <dbReference type="ARBA" id="ARBA00022927"/>
    </source>
</evidence>
<dbReference type="GO" id="GO:0006886">
    <property type="term" value="P:intracellular protein transport"/>
    <property type="evidence" value="ECO:0007669"/>
    <property type="project" value="UniProtKB-UniRule"/>
</dbReference>
<dbReference type="Pfam" id="PF00928">
    <property type="entry name" value="Adap_comp_sub"/>
    <property type="match status" value="1"/>
</dbReference>
<dbReference type="PROSITE" id="PS51072">
    <property type="entry name" value="MHD"/>
    <property type="match status" value="1"/>
</dbReference>
<organism evidence="7">
    <name type="scientific">Trypanosoma congolense (strain IL3000)</name>
    <dbReference type="NCBI Taxonomy" id="1068625"/>
    <lineage>
        <taxon>Eukaryota</taxon>
        <taxon>Discoba</taxon>
        <taxon>Euglenozoa</taxon>
        <taxon>Kinetoplastea</taxon>
        <taxon>Metakinetoplastina</taxon>
        <taxon>Trypanosomatida</taxon>
        <taxon>Trypanosomatidae</taxon>
        <taxon>Trypanosoma</taxon>
        <taxon>Nannomonas</taxon>
    </lineage>
</organism>
<reference evidence="7" key="1">
    <citation type="journal article" date="2012" name="Proc. Natl. Acad. Sci. U.S.A.">
        <title>Antigenic diversity is generated by distinct evolutionary mechanisms in African trypanosome species.</title>
        <authorList>
            <person name="Jackson A.P."/>
            <person name="Berry A."/>
            <person name="Aslett M."/>
            <person name="Allison H.C."/>
            <person name="Burton P."/>
            <person name="Vavrova-Anderson J."/>
            <person name="Brown R."/>
            <person name="Browne H."/>
            <person name="Corton N."/>
            <person name="Hauser H."/>
            <person name="Gamble J."/>
            <person name="Gilderthorp R."/>
            <person name="Marcello L."/>
            <person name="McQuillan J."/>
            <person name="Otto T.D."/>
            <person name="Quail M.A."/>
            <person name="Sanders M.J."/>
            <person name="van Tonder A."/>
            <person name="Ginger M.L."/>
            <person name="Field M.C."/>
            <person name="Barry J.D."/>
            <person name="Hertz-Fowler C."/>
            <person name="Berriman M."/>
        </authorList>
    </citation>
    <scope>NUCLEOTIDE SEQUENCE</scope>
    <source>
        <strain evidence="7">IL3000</strain>
    </source>
</reference>
<dbReference type="InterPro" id="IPR028565">
    <property type="entry name" value="MHD"/>
</dbReference>
<evidence type="ECO:0000256" key="1">
    <source>
        <dbReference type="ARBA" id="ARBA00004308"/>
    </source>
</evidence>
<dbReference type="FunFam" id="3.30.450.60:FF:000002">
    <property type="entry name" value="AP-2 complex subunit mu, putative"/>
    <property type="match status" value="1"/>
</dbReference>
<protein>
    <submittedName>
        <fullName evidence="7">Putative adaptor complex AP-3 medium subunit</fullName>
    </submittedName>
</protein>
<evidence type="ECO:0000256" key="4">
    <source>
        <dbReference type="ARBA" id="ARBA00023136"/>
    </source>
</evidence>
<evidence type="ECO:0000313" key="7">
    <source>
        <dbReference type="EMBL" id="CCC90088.1"/>
    </source>
</evidence>
<keyword evidence="2 5" id="KW-0813">Transport</keyword>
<dbReference type="CDD" id="cd09252">
    <property type="entry name" value="AP-3_Mu3_Cterm"/>
    <property type="match status" value="1"/>
</dbReference>
<evidence type="ECO:0000256" key="5">
    <source>
        <dbReference type="PIRNR" id="PIRNR005992"/>
    </source>
</evidence>
<comment type="similarity">
    <text evidence="5">Belongs to the adaptor complexes medium subunit family.</text>
</comment>
<gene>
    <name evidence="7" type="ORF">TCIL3000_4_1760</name>
</gene>
<dbReference type="PANTHER" id="PTHR10529">
    <property type="entry name" value="AP COMPLEX SUBUNIT MU"/>
    <property type="match status" value="1"/>
</dbReference>
<dbReference type="InterPro" id="IPR050431">
    <property type="entry name" value="Adaptor_comp_med_subunit"/>
</dbReference>
<dbReference type="PROSITE" id="PS00991">
    <property type="entry name" value="CLAT_ADAPTOR_M_2"/>
    <property type="match status" value="1"/>
</dbReference>
<keyword evidence="4" id="KW-0472">Membrane</keyword>
<dbReference type="EMBL" id="HE575317">
    <property type="protein sequence ID" value="CCC90088.1"/>
    <property type="molecule type" value="Genomic_DNA"/>
</dbReference>
<dbReference type="GO" id="GO:0016192">
    <property type="term" value="P:vesicle-mediated transport"/>
    <property type="evidence" value="ECO:0007669"/>
    <property type="project" value="InterPro"/>
</dbReference>
<dbReference type="PRINTS" id="PR00314">
    <property type="entry name" value="CLATHRINADPT"/>
</dbReference>
<sequence length="426" mass="48039">MIAALYFLNRRGEVIIEKDFREKIPRSCLEGFWCTHMMPLSCIEEAPMVIAHNRFAFVQIHRNDVVLLAVTTSECFPLFVMEVLALVANVLQKYIKVISENTVRENFSVVYQLLEELIHNGYPLTTEMHVLEELVLPPSLDNTFRSVLDVPVKIKRRHLGPRSVPWRGTSTTHSSNEIFFDVVEHLDCIVDCEGSVRHTAVRGSVEVNCRLSGLPDVVVRLGNSDLMSDVAFHRCVRHNHYESDRTISFIPPDGKFTLLEYRCKPLVDVQVPFYVSPQVTFNGSVGRFNCMVGFRGSGLTVRNRDYEVQKLVIHIPLPPQAETVQVHNVSLGSTNFKKARSVLTWFVGALQRGTCSLSGEFTLCTVSPKEDVMPCTGDGALIEFTIPNYLLSNVRMDSVQVLNDASKPYKGVKYITTAGRFVVRTV</sequence>
<dbReference type="InterPro" id="IPR011012">
    <property type="entry name" value="Longin-like_dom_sf"/>
</dbReference>
<accession>G0UL33</accession>
<evidence type="ECO:0000259" key="6">
    <source>
        <dbReference type="PROSITE" id="PS51072"/>
    </source>
</evidence>
<dbReference type="InterPro" id="IPR001392">
    <property type="entry name" value="Clathrin_mu"/>
</dbReference>
<dbReference type="SUPFAM" id="SSF64356">
    <property type="entry name" value="SNARE-like"/>
    <property type="match status" value="1"/>
</dbReference>